<accession>A0ABV1NX52</accession>
<keyword evidence="2" id="KW-1185">Reference proteome</keyword>
<dbReference type="RefSeq" id="WP_082503344.1">
    <property type="nucleotide sequence ID" value="NZ_BAAAMM010000024.1"/>
</dbReference>
<name>A0ABV1NX52_9ACTN</name>
<dbReference type="Proteomes" id="UP001482520">
    <property type="component" value="Unassembled WGS sequence"/>
</dbReference>
<evidence type="ECO:0000313" key="2">
    <source>
        <dbReference type="Proteomes" id="UP001482520"/>
    </source>
</evidence>
<protein>
    <recommendedName>
        <fullName evidence="3">Chemotaxis phosphatase CheX-like domain-containing protein</fullName>
    </recommendedName>
</protein>
<proteinExistence type="predicted"/>
<organism evidence="1 2">
    <name type="scientific">Nocardioides kribbensis</name>
    <dbReference type="NCBI Taxonomy" id="305517"/>
    <lineage>
        <taxon>Bacteria</taxon>
        <taxon>Bacillati</taxon>
        <taxon>Actinomycetota</taxon>
        <taxon>Actinomycetes</taxon>
        <taxon>Propionibacteriales</taxon>
        <taxon>Nocardioidaceae</taxon>
        <taxon>Nocardioides</taxon>
    </lineage>
</organism>
<dbReference type="EMBL" id="JBEGDP010000005">
    <property type="protein sequence ID" value="MEQ7847069.1"/>
    <property type="molecule type" value="Genomic_DNA"/>
</dbReference>
<evidence type="ECO:0008006" key="3">
    <source>
        <dbReference type="Google" id="ProtNLM"/>
    </source>
</evidence>
<comment type="caution">
    <text evidence="1">The sequence shown here is derived from an EMBL/GenBank/DDBJ whole genome shotgun (WGS) entry which is preliminary data.</text>
</comment>
<evidence type="ECO:0000313" key="1">
    <source>
        <dbReference type="EMBL" id="MEQ7847069.1"/>
    </source>
</evidence>
<reference evidence="1 2" key="1">
    <citation type="submission" date="2024-02" db="EMBL/GenBank/DDBJ databases">
        <title>Full genome sequence of Nocardioides kribbensis.</title>
        <authorList>
            <person name="Poletto B.L."/>
            <person name="Silva G."/>
            <person name="Galante D."/>
            <person name="Campos K.R."/>
            <person name="Santos M.B.N."/>
            <person name="Sacchi C.T."/>
        </authorList>
    </citation>
    <scope>NUCLEOTIDE SEQUENCE [LARGE SCALE GENOMIC DNA]</scope>
    <source>
        <strain evidence="1 2">O4R</strain>
    </source>
</reference>
<gene>
    <name evidence="1" type="ORF">V6R90_07240</name>
</gene>
<sequence>MTAATTGLPTHLPGPKEVRDLLGDLVDKQVDLRPGPPFAVSAYYPASVASYVDDSLVVRAVVACDLPLSAYAGAALALVPPGAAATAIEEGRLSASIAEALGEVFNVMASLFNAPGSAHLRLYASVPAGQALPADARARTQVLGRRGDFVVDVAGYGTGRLAVVLT</sequence>